<name>A0A2V2LD55_9RHOB</name>
<evidence type="ECO:0000256" key="3">
    <source>
        <dbReference type="HAMAP-Rule" id="MF_01385"/>
    </source>
</evidence>
<dbReference type="PIRSF" id="PIRSF009467">
    <property type="entry name" value="Ureas_acces_UreF"/>
    <property type="match status" value="1"/>
</dbReference>
<evidence type="ECO:0000313" key="4">
    <source>
        <dbReference type="EMBL" id="PWR01464.1"/>
    </source>
</evidence>
<dbReference type="GO" id="GO:0016151">
    <property type="term" value="F:nickel cation binding"/>
    <property type="evidence" value="ECO:0007669"/>
    <property type="project" value="UniProtKB-UniRule"/>
</dbReference>
<dbReference type="OrthoDB" id="9798772at2"/>
<reference evidence="4 5" key="1">
    <citation type="submission" date="2018-05" db="EMBL/GenBank/DDBJ databases">
        <title>Rhodobacteraceae gen. nov., sp. nov. isolated from sea water.</title>
        <authorList>
            <person name="Ren Y."/>
        </authorList>
    </citation>
    <scope>NUCLEOTIDE SEQUENCE [LARGE SCALE GENOMIC DNA]</scope>
    <source>
        <strain evidence="4 5">TG-679</strain>
    </source>
</reference>
<comment type="subunit">
    <text evidence="3">UreD, UreF and UreG form a complex that acts as a GTP-hydrolysis-dependent molecular chaperone, activating the urease apoprotein by helping to assemble the nickel containing metallocenter of UreC. The UreE protein probably delivers the nickel.</text>
</comment>
<keyword evidence="1 3" id="KW-0996">Nickel insertion</keyword>
<keyword evidence="3" id="KW-0963">Cytoplasm</keyword>
<evidence type="ECO:0000256" key="1">
    <source>
        <dbReference type="ARBA" id="ARBA00022988"/>
    </source>
</evidence>
<evidence type="ECO:0000256" key="2">
    <source>
        <dbReference type="ARBA" id="ARBA00023186"/>
    </source>
</evidence>
<sequence length="216" mass="21936">MTADASARDLLALAQWLSPAFPVGGFAFSHGLDHAVAAGDLRDAAGFGGWLDAVLRFGAGRSDAILLTQAMAGGDPEVLNDLAAALCPCRERWHETLTQGRAFVRTTNAICSTALAADCALPVAVGARARGLSVPAATVAALYLQAFAGNLTSIATRIVPLGQTEAQAVLAGLADTLATLGAAAARSGLDDLASGVPGADLAAMLHETQEVRLFQS</sequence>
<dbReference type="PANTHER" id="PTHR33620">
    <property type="entry name" value="UREASE ACCESSORY PROTEIN F"/>
    <property type="match status" value="1"/>
</dbReference>
<dbReference type="HAMAP" id="MF_01385">
    <property type="entry name" value="UreF"/>
    <property type="match status" value="1"/>
</dbReference>
<comment type="function">
    <text evidence="3">Required for maturation of urease via the functional incorporation of the urease nickel metallocenter.</text>
</comment>
<proteinExistence type="inferred from homology"/>
<organism evidence="4 5">
    <name type="scientific">Meridianimarinicoccus roseus</name>
    <dbReference type="NCBI Taxonomy" id="2072018"/>
    <lineage>
        <taxon>Bacteria</taxon>
        <taxon>Pseudomonadati</taxon>
        <taxon>Pseudomonadota</taxon>
        <taxon>Alphaproteobacteria</taxon>
        <taxon>Rhodobacterales</taxon>
        <taxon>Paracoccaceae</taxon>
        <taxon>Meridianimarinicoccus</taxon>
    </lineage>
</organism>
<dbReference type="AlphaFoldDB" id="A0A2V2LD55"/>
<dbReference type="Proteomes" id="UP000245680">
    <property type="component" value="Unassembled WGS sequence"/>
</dbReference>
<comment type="subcellular location">
    <subcellularLocation>
        <location evidence="3">Cytoplasm</location>
    </subcellularLocation>
</comment>
<comment type="caution">
    <text evidence="4">The sequence shown here is derived from an EMBL/GenBank/DDBJ whole genome shotgun (WGS) entry which is preliminary data.</text>
</comment>
<keyword evidence="2 3" id="KW-0143">Chaperone</keyword>
<dbReference type="InterPro" id="IPR002639">
    <property type="entry name" value="UreF"/>
</dbReference>
<comment type="similarity">
    <text evidence="3">Belongs to the UreF family.</text>
</comment>
<dbReference type="EMBL" id="QGKU01000050">
    <property type="protein sequence ID" value="PWR01464.1"/>
    <property type="molecule type" value="Genomic_DNA"/>
</dbReference>
<accession>A0A2V2LD55</accession>
<protein>
    <recommendedName>
        <fullName evidence="3">Urease accessory protein UreF</fullName>
    </recommendedName>
</protein>
<dbReference type="GO" id="GO:0005737">
    <property type="term" value="C:cytoplasm"/>
    <property type="evidence" value="ECO:0007669"/>
    <property type="project" value="UniProtKB-SubCell"/>
</dbReference>
<evidence type="ECO:0000313" key="5">
    <source>
        <dbReference type="Proteomes" id="UP000245680"/>
    </source>
</evidence>
<dbReference type="PANTHER" id="PTHR33620:SF1">
    <property type="entry name" value="UREASE ACCESSORY PROTEIN F"/>
    <property type="match status" value="1"/>
</dbReference>
<gene>
    <name evidence="3" type="primary">ureF</name>
    <name evidence="4" type="ORF">DKT77_16865</name>
</gene>
<dbReference type="Gene3D" id="1.10.4190.10">
    <property type="entry name" value="Urease accessory protein UreF"/>
    <property type="match status" value="1"/>
</dbReference>
<dbReference type="Pfam" id="PF01730">
    <property type="entry name" value="UreF"/>
    <property type="match status" value="1"/>
</dbReference>
<keyword evidence="5" id="KW-1185">Reference proteome</keyword>
<dbReference type="InterPro" id="IPR038277">
    <property type="entry name" value="UreF_sf"/>
</dbReference>